<feature type="region of interest" description="Disordered" evidence="1">
    <location>
        <begin position="34"/>
        <end position="72"/>
    </location>
</feature>
<dbReference type="OrthoDB" id="3565445at2759"/>
<sequence length="697" mass="80179">MSEHLNQADNWPLSTHNEEPQVILSTDNEGTLTQEIANSNPDTQTSIDTQTVNSSNTGTNRNQPPNNPAITEISANEDESNHDNASHSQVDHQWILTPPTNLFPQAPPPILIRVTEITSPQGPTEDSSLPVPRADSPTLGFQEHIFLDDTQIPTNTTDSEPPSISQRRTRDRSPSLDSETRADAVEFIGAQGLDRVSSTNRVPRTPRRREEVFVDRDDGEDGTIEELVSSLESTMRWLAVRAERRASAQREMAMRMNSTVVSRPESARLRRVGNSLMVNETQDDEIEEGEILGRNPEEDNNETKDEPEKAETEEDYNFTPQRRDLLMERMRRDMNQYDARREEEFGQEHGYQLYPLHTEEQPIPQNQTPNPAPNSLGPSEASTRTIQRLRRRALTNSNLPTRRHSHSSPPLTTTNSSPLPNQSRIRARRHNRSVGPTLLTSRTHDHGRDFSLYLHTTWSRNQDDDHDSLLTSLTLPELLETGFFSFLPALPTERPSFEERFEFRELVLSLPHDTLRRIMVMAEQDGFDSREGTHFIGNWNRYLLHFHAPYPDIERMIPLLHIQFFIALRQGWGHWSPSEHFLTTVRELFVQQSTRFPHVPWDGVLATREDPRGAAISWIGGENIPEPERRRILGLLREGLNVNRVVGIFETWFWFQGWVEGLRRPEEHGVNIQELRLDRLERIIREERVINGYMMGT</sequence>
<feature type="compositionally biased region" description="Basic and acidic residues" evidence="1">
    <location>
        <begin position="295"/>
        <end position="310"/>
    </location>
</feature>
<comment type="caution">
    <text evidence="2">The sequence shown here is derived from an EMBL/GenBank/DDBJ whole genome shotgun (WGS) entry which is preliminary data.</text>
</comment>
<name>A0A9N9KWB0_9HELO</name>
<feature type="compositionally biased region" description="Polar residues" evidence="1">
    <location>
        <begin position="151"/>
        <end position="166"/>
    </location>
</feature>
<gene>
    <name evidence="2" type="ORF">HYFRA_00004559</name>
</gene>
<proteinExistence type="predicted"/>
<feature type="compositionally biased region" description="Low complexity" evidence="1">
    <location>
        <begin position="407"/>
        <end position="421"/>
    </location>
</feature>
<feature type="region of interest" description="Disordered" evidence="1">
    <location>
        <begin position="147"/>
        <end position="180"/>
    </location>
</feature>
<feature type="region of interest" description="Disordered" evidence="1">
    <location>
        <begin position="361"/>
        <end position="424"/>
    </location>
</feature>
<dbReference type="AlphaFoldDB" id="A0A9N9KWB0"/>
<reference evidence="2" key="1">
    <citation type="submission" date="2021-07" db="EMBL/GenBank/DDBJ databases">
        <authorList>
            <person name="Durling M."/>
        </authorList>
    </citation>
    <scope>NUCLEOTIDE SEQUENCE</scope>
</reference>
<feature type="compositionally biased region" description="Polar residues" evidence="1">
    <location>
        <begin position="376"/>
        <end position="386"/>
    </location>
</feature>
<protein>
    <submittedName>
        <fullName evidence="2">Uncharacterized protein</fullName>
    </submittedName>
</protein>
<organism evidence="2 3">
    <name type="scientific">Hymenoscyphus fraxineus</name>
    <dbReference type="NCBI Taxonomy" id="746836"/>
    <lineage>
        <taxon>Eukaryota</taxon>
        <taxon>Fungi</taxon>
        <taxon>Dikarya</taxon>
        <taxon>Ascomycota</taxon>
        <taxon>Pezizomycotina</taxon>
        <taxon>Leotiomycetes</taxon>
        <taxon>Helotiales</taxon>
        <taxon>Helotiaceae</taxon>
        <taxon>Hymenoscyphus</taxon>
    </lineage>
</organism>
<evidence type="ECO:0000256" key="1">
    <source>
        <dbReference type="SAM" id="MobiDB-lite"/>
    </source>
</evidence>
<accession>A0A9N9KWB0</accession>
<feature type="compositionally biased region" description="Acidic residues" evidence="1">
    <location>
        <begin position="281"/>
        <end position="290"/>
    </location>
</feature>
<feature type="compositionally biased region" description="Basic and acidic residues" evidence="1">
    <location>
        <begin position="171"/>
        <end position="180"/>
    </location>
</feature>
<dbReference type="EMBL" id="CAJVRL010000057">
    <property type="protein sequence ID" value="CAG8954639.1"/>
    <property type="molecule type" value="Genomic_DNA"/>
</dbReference>
<evidence type="ECO:0000313" key="2">
    <source>
        <dbReference type="EMBL" id="CAG8954639.1"/>
    </source>
</evidence>
<feature type="region of interest" description="Disordered" evidence="1">
    <location>
        <begin position="280"/>
        <end position="323"/>
    </location>
</feature>
<dbReference type="Proteomes" id="UP000696280">
    <property type="component" value="Unassembled WGS sequence"/>
</dbReference>
<evidence type="ECO:0000313" key="3">
    <source>
        <dbReference type="Proteomes" id="UP000696280"/>
    </source>
</evidence>
<feature type="compositionally biased region" description="Polar residues" evidence="1">
    <location>
        <begin position="34"/>
        <end position="64"/>
    </location>
</feature>
<keyword evidence="3" id="KW-1185">Reference proteome</keyword>